<keyword evidence="3" id="KW-1185">Reference proteome</keyword>
<dbReference type="PANTHER" id="PTHR30007:SF0">
    <property type="entry name" value="TRANSPOSASE"/>
    <property type="match status" value="1"/>
</dbReference>
<name>A0AA39KN82_9HYME</name>
<comment type="caution">
    <text evidence="2">The sequence shown here is derived from an EMBL/GenBank/DDBJ whole genome shotgun (WGS) entry which is preliminary data.</text>
</comment>
<dbReference type="InterPro" id="IPR025161">
    <property type="entry name" value="IS402-like_dom"/>
</dbReference>
<accession>A0AA39KN82</accession>
<evidence type="ECO:0000259" key="1">
    <source>
        <dbReference type="Pfam" id="PF13340"/>
    </source>
</evidence>
<proteinExistence type="predicted"/>
<gene>
    <name evidence="2" type="ORF">PV328_012462</name>
</gene>
<reference evidence="2" key="2">
    <citation type="submission" date="2023-03" db="EMBL/GenBank/DDBJ databases">
        <authorList>
            <person name="Inwood S.N."/>
            <person name="Skelly J.G."/>
            <person name="Guhlin J."/>
            <person name="Harrop T.W.R."/>
            <person name="Goldson S.G."/>
            <person name="Dearden P.K."/>
        </authorList>
    </citation>
    <scope>NUCLEOTIDE SEQUENCE</scope>
    <source>
        <strain evidence="2">Irish</strain>
        <tissue evidence="2">Whole body</tissue>
    </source>
</reference>
<organism evidence="2 3">
    <name type="scientific">Microctonus aethiopoides</name>
    <dbReference type="NCBI Taxonomy" id="144406"/>
    <lineage>
        <taxon>Eukaryota</taxon>
        <taxon>Metazoa</taxon>
        <taxon>Ecdysozoa</taxon>
        <taxon>Arthropoda</taxon>
        <taxon>Hexapoda</taxon>
        <taxon>Insecta</taxon>
        <taxon>Pterygota</taxon>
        <taxon>Neoptera</taxon>
        <taxon>Endopterygota</taxon>
        <taxon>Hymenoptera</taxon>
        <taxon>Apocrita</taxon>
        <taxon>Ichneumonoidea</taxon>
        <taxon>Braconidae</taxon>
        <taxon>Euphorinae</taxon>
        <taxon>Microctonus</taxon>
    </lineage>
</organism>
<evidence type="ECO:0000313" key="2">
    <source>
        <dbReference type="EMBL" id="KAK0167664.1"/>
    </source>
</evidence>
<sequence>MSYPNDLKDEEWEIVKEYFGSKKKGRRIKVDRRAIVNAIFYQSRTGCQWRYLPREYPNYKTVNEYYNKWNRSGLWQKINEDLLRIRNAVKKKVNVHSASVQDRDGAKDSLVKAKDKYPSIERFFADGGYSGNLQNWCFLNTKSLLSVVKRKAEKFEILPI</sequence>
<dbReference type="EMBL" id="JAQQBS010001400">
    <property type="protein sequence ID" value="KAK0167664.1"/>
    <property type="molecule type" value="Genomic_DNA"/>
</dbReference>
<feature type="domain" description="Insertion element IS402-like" evidence="1">
    <location>
        <begin position="7"/>
        <end position="78"/>
    </location>
</feature>
<dbReference type="AlphaFoldDB" id="A0AA39KN82"/>
<feature type="non-terminal residue" evidence="2">
    <location>
        <position position="160"/>
    </location>
</feature>
<dbReference type="Pfam" id="PF13340">
    <property type="entry name" value="DUF4096"/>
    <property type="match status" value="1"/>
</dbReference>
<reference evidence="2" key="1">
    <citation type="journal article" date="2023" name="bioRxiv">
        <title>Scaffold-level genome assemblies of two parasitoid biocontrol wasps reveal the parthenogenesis mechanism and an associated novel virus.</title>
        <authorList>
            <person name="Inwood S."/>
            <person name="Skelly J."/>
            <person name="Guhlin J."/>
            <person name="Harrop T."/>
            <person name="Goldson S."/>
            <person name="Dearden P."/>
        </authorList>
    </citation>
    <scope>NUCLEOTIDE SEQUENCE</scope>
    <source>
        <strain evidence="2">Irish</strain>
        <tissue evidence="2">Whole body</tissue>
    </source>
</reference>
<dbReference type="Proteomes" id="UP001168990">
    <property type="component" value="Unassembled WGS sequence"/>
</dbReference>
<dbReference type="PANTHER" id="PTHR30007">
    <property type="entry name" value="PHP DOMAIN PROTEIN"/>
    <property type="match status" value="1"/>
</dbReference>
<evidence type="ECO:0000313" key="3">
    <source>
        <dbReference type="Proteomes" id="UP001168990"/>
    </source>
</evidence>
<protein>
    <recommendedName>
        <fullName evidence="1">Insertion element IS402-like domain-containing protein</fullName>
    </recommendedName>
</protein>